<dbReference type="Pfam" id="PF20256">
    <property type="entry name" value="MoCoBD_2"/>
    <property type="match status" value="1"/>
</dbReference>
<dbReference type="InterPro" id="IPR016208">
    <property type="entry name" value="Ald_Oxase/xanthine_DH-like"/>
</dbReference>
<organism evidence="2 3">
    <name type="scientific">Hufsiella arboris</name>
    <dbReference type="NCBI Taxonomy" id="2695275"/>
    <lineage>
        <taxon>Bacteria</taxon>
        <taxon>Pseudomonadati</taxon>
        <taxon>Bacteroidota</taxon>
        <taxon>Sphingobacteriia</taxon>
        <taxon>Sphingobacteriales</taxon>
        <taxon>Sphingobacteriaceae</taxon>
        <taxon>Hufsiella</taxon>
    </lineage>
</organism>
<dbReference type="GO" id="GO:0016491">
    <property type="term" value="F:oxidoreductase activity"/>
    <property type="evidence" value="ECO:0007669"/>
    <property type="project" value="InterPro"/>
</dbReference>
<dbReference type="InterPro" id="IPR008274">
    <property type="entry name" value="AldOxase/xan_DH_MoCoBD1"/>
</dbReference>
<dbReference type="InterPro" id="IPR037165">
    <property type="entry name" value="AldOxase/xan_DH_Mopterin-bd_sf"/>
</dbReference>
<reference evidence="2 3" key="1">
    <citation type="submission" date="2019-11" db="EMBL/GenBank/DDBJ databases">
        <title>Pedobacter sp. HMF7647 Genome sequencing and assembly.</title>
        <authorList>
            <person name="Kang H."/>
            <person name="Kim H."/>
            <person name="Joh K."/>
        </authorList>
    </citation>
    <scope>NUCLEOTIDE SEQUENCE [LARGE SCALE GENOMIC DNA]</scope>
    <source>
        <strain evidence="2 3">HMF7647</strain>
    </source>
</reference>
<sequence>MQDNPIGKPLSRVDGPLKVTGEAKYAAEYHFPGMVYGYIVSSKIAKGKIQFIDTAKAMEAEGVIAIYSHENVPKLARLDLSYKDHDAPLSGKPFRPFYTDKILFSQQPVALVIAETFEQARYAASLVQIRYLVAKHTTNFEENLGNSHKPSLNRFPIKSRGKKADKIISEGDVRLDTEYLHMYEHHNPMEMHATTVQYHDDGSLTVYDKTQGVLNSRNYLADVFKLSKKKIRVLSPFVGGAFGSGLRPQYQAFMAVMAALQLKRPVKVSLTRQQMFSFGHRPATHQRLTLGASPNAQLKAIKHVAIAETSQLEDYTENVVNWSGTLYQCNNVETNYRLVPLDIYTPLDMRAPGGATGVHALECAMDELAYKLNIDPLELRLINYAERFQDGDIPFSSKELKECYRQGAEKFGWSRRNPEPRSMKDDNQLVGWGMATGIWEAFHVPVRAHVKLSIDGKLSVSTATSDFGTGTYTIMTQTAAQLMGLPVTDVEAKLGDTNLAWAPLSGGSFTAGSVTSAIKAACDGLKKKLLKLAKKASNSPFKKLKPEQAEFNDGYMYVTGNPEIRIKLTDILQSEKTNTLEAKAFSLPNVLKQRKYARYTHSAVFVEVKVDEDLGTVHVSRVVSAVAAGKILNPKTAHSQIIGGLVWGIGMALHEDSVMDNQFGRFVNHNLAEYHIPVNADIPEMDVIFVNEHDDIVNPMGVKGLGEIGVVGTAAAVANAIFHATGKRVKKLPITLDTLL</sequence>
<dbReference type="Pfam" id="PF02738">
    <property type="entry name" value="MoCoBD_1"/>
    <property type="match status" value="1"/>
</dbReference>
<evidence type="ECO:0000313" key="2">
    <source>
        <dbReference type="EMBL" id="MXV50715.1"/>
    </source>
</evidence>
<dbReference type="PANTHER" id="PTHR11908">
    <property type="entry name" value="XANTHINE DEHYDROGENASE"/>
    <property type="match status" value="1"/>
</dbReference>
<gene>
    <name evidence="2" type="ORF">GS399_06990</name>
</gene>
<feature type="domain" description="Aldehyde oxidase/xanthine dehydrogenase a/b hammerhead" evidence="1">
    <location>
        <begin position="20"/>
        <end position="135"/>
    </location>
</feature>
<evidence type="ECO:0000259" key="1">
    <source>
        <dbReference type="SMART" id="SM01008"/>
    </source>
</evidence>
<dbReference type="PANTHER" id="PTHR11908:SF153">
    <property type="entry name" value="DEHYDROGENASE"/>
    <property type="match status" value="1"/>
</dbReference>
<dbReference type="RefSeq" id="WP_160843907.1">
    <property type="nucleotide sequence ID" value="NZ_WVHT01000003.1"/>
</dbReference>
<comment type="caution">
    <text evidence="2">The sequence shown here is derived from an EMBL/GenBank/DDBJ whole genome shotgun (WGS) entry which is preliminary data.</text>
</comment>
<dbReference type="Proteomes" id="UP000466586">
    <property type="component" value="Unassembled WGS sequence"/>
</dbReference>
<dbReference type="SUPFAM" id="SSF54665">
    <property type="entry name" value="CO dehydrogenase molybdoprotein N-domain-like"/>
    <property type="match status" value="1"/>
</dbReference>
<dbReference type="Pfam" id="PF01315">
    <property type="entry name" value="Ald_Xan_dh_C"/>
    <property type="match status" value="1"/>
</dbReference>
<dbReference type="InterPro" id="IPR000674">
    <property type="entry name" value="Ald_Oxase/Xan_DH_a/b"/>
</dbReference>
<dbReference type="SMART" id="SM01008">
    <property type="entry name" value="Ald_Xan_dh_C"/>
    <property type="match status" value="1"/>
</dbReference>
<dbReference type="InterPro" id="IPR046867">
    <property type="entry name" value="AldOxase/xan_DH_MoCoBD2"/>
</dbReference>
<keyword evidence="3" id="KW-1185">Reference proteome</keyword>
<dbReference type="SUPFAM" id="SSF56003">
    <property type="entry name" value="Molybdenum cofactor-binding domain"/>
    <property type="match status" value="1"/>
</dbReference>
<dbReference type="GO" id="GO:0005506">
    <property type="term" value="F:iron ion binding"/>
    <property type="evidence" value="ECO:0007669"/>
    <property type="project" value="InterPro"/>
</dbReference>
<evidence type="ECO:0000313" key="3">
    <source>
        <dbReference type="Proteomes" id="UP000466586"/>
    </source>
</evidence>
<accession>A0A7K1Y805</accession>
<dbReference type="Gene3D" id="3.90.1170.50">
    <property type="entry name" value="Aldehyde oxidase/xanthine dehydrogenase, a/b hammerhead"/>
    <property type="match status" value="1"/>
</dbReference>
<protein>
    <submittedName>
        <fullName evidence="2">Molybdopterin-dependent oxidoreductase</fullName>
    </submittedName>
</protein>
<dbReference type="Gene3D" id="3.30.365.10">
    <property type="entry name" value="Aldehyde oxidase/xanthine dehydrogenase, molybdopterin binding domain"/>
    <property type="match status" value="4"/>
</dbReference>
<name>A0A7K1Y805_9SPHI</name>
<dbReference type="AlphaFoldDB" id="A0A7K1Y805"/>
<dbReference type="InterPro" id="IPR036856">
    <property type="entry name" value="Ald_Oxase/Xan_DH_a/b_sf"/>
</dbReference>
<proteinExistence type="predicted"/>
<dbReference type="EMBL" id="WVHT01000003">
    <property type="protein sequence ID" value="MXV50715.1"/>
    <property type="molecule type" value="Genomic_DNA"/>
</dbReference>